<protein>
    <submittedName>
        <fullName evidence="2">Uncharacterized protein</fullName>
    </submittedName>
</protein>
<comment type="caution">
    <text evidence="2">The sequence shown here is derived from an EMBL/GenBank/DDBJ whole genome shotgun (WGS) entry which is preliminary data.</text>
</comment>
<name>A0A9P4UWU4_9PLEO</name>
<keyword evidence="3" id="KW-1185">Reference proteome</keyword>
<proteinExistence type="predicted"/>
<organism evidence="2 3">
    <name type="scientific">Polyplosphaeria fusca</name>
    <dbReference type="NCBI Taxonomy" id="682080"/>
    <lineage>
        <taxon>Eukaryota</taxon>
        <taxon>Fungi</taxon>
        <taxon>Dikarya</taxon>
        <taxon>Ascomycota</taxon>
        <taxon>Pezizomycotina</taxon>
        <taxon>Dothideomycetes</taxon>
        <taxon>Pleosporomycetidae</taxon>
        <taxon>Pleosporales</taxon>
        <taxon>Tetraplosphaeriaceae</taxon>
        <taxon>Polyplosphaeria</taxon>
    </lineage>
</organism>
<evidence type="ECO:0000256" key="1">
    <source>
        <dbReference type="SAM" id="MobiDB-lite"/>
    </source>
</evidence>
<gene>
    <name evidence="2" type="ORF">EJ04DRAFT_528769</name>
</gene>
<feature type="region of interest" description="Disordered" evidence="1">
    <location>
        <begin position="1"/>
        <end position="82"/>
    </location>
</feature>
<dbReference type="Proteomes" id="UP000799444">
    <property type="component" value="Unassembled WGS sequence"/>
</dbReference>
<evidence type="ECO:0000313" key="3">
    <source>
        <dbReference type="Proteomes" id="UP000799444"/>
    </source>
</evidence>
<dbReference type="EMBL" id="ML996287">
    <property type="protein sequence ID" value="KAF2728281.1"/>
    <property type="molecule type" value="Genomic_DNA"/>
</dbReference>
<feature type="compositionally biased region" description="Polar residues" evidence="1">
    <location>
        <begin position="18"/>
        <end position="30"/>
    </location>
</feature>
<sequence length="208" mass="23820">MSQDSLRRLVNTPRRSPRISTPQISPSRASPSPIGPPLRRRTDRRRPITILSDNEDPAPEVIDASGSSQSHTALQQGLQQARKKPRISQFDYSWVVDARIPGYIADERQTRRTSGYWLYGVPLVRRDDGTHWYLCKVCHLQVPPKYNAILRINGGGSVLHHLCARHPEQYSHVKSLQVKAARKTKAYCPSLLHWTIRILYNKLFIVKL</sequence>
<reference evidence="2" key="1">
    <citation type="journal article" date="2020" name="Stud. Mycol.">
        <title>101 Dothideomycetes genomes: a test case for predicting lifestyles and emergence of pathogens.</title>
        <authorList>
            <person name="Haridas S."/>
            <person name="Albert R."/>
            <person name="Binder M."/>
            <person name="Bloem J."/>
            <person name="Labutti K."/>
            <person name="Salamov A."/>
            <person name="Andreopoulos B."/>
            <person name="Baker S."/>
            <person name="Barry K."/>
            <person name="Bills G."/>
            <person name="Bluhm B."/>
            <person name="Cannon C."/>
            <person name="Castanera R."/>
            <person name="Culley D."/>
            <person name="Daum C."/>
            <person name="Ezra D."/>
            <person name="Gonzalez J."/>
            <person name="Henrissat B."/>
            <person name="Kuo A."/>
            <person name="Liang C."/>
            <person name="Lipzen A."/>
            <person name="Lutzoni F."/>
            <person name="Magnuson J."/>
            <person name="Mondo S."/>
            <person name="Nolan M."/>
            <person name="Ohm R."/>
            <person name="Pangilinan J."/>
            <person name="Park H.-J."/>
            <person name="Ramirez L."/>
            <person name="Alfaro M."/>
            <person name="Sun H."/>
            <person name="Tritt A."/>
            <person name="Yoshinaga Y."/>
            <person name="Zwiers L.-H."/>
            <person name="Turgeon B."/>
            <person name="Goodwin S."/>
            <person name="Spatafora J."/>
            <person name="Crous P."/>
            <person name="Grigoriev I."/>
        </authorList>
    </citation>
    <scope>NUCLEOTIDE SEQUENCE</scope>
    <source>
        <strain evidence="2">CBS 125425</strain>
    </source>
</reference>
<accession>A0A9P4UWU4</accession>
<evidence type="ECO:0000313" key="2">
    <source>
        <dbReference type="EMBL" id="KAF2728281.1"/>
    </source>
</evidence>
<feature type="compositionally biased region" description="Polar residues" evidence="1">
    <location>
        <begin position="65"/>
        <end position="79"/>
    </location>
</feature>
<dbReference type="AlphaFoldDB" id="A0A9P4UWU4"/>